<dbReference type="RefSeq" id="WP_060624092.1">
    <property type="nucleotide sequence ID" value="NZ_LCZJ02000023.1"/>
</dbReference>
<accession>A0A0W1AXW2</accession>
<dbReference type="AlphaFoldDB" id="A0A0W1AXW2"/>
<feature type="transmembrane region" description="Helical" evidence="1">
    <location>
        <begin position="79"/>
        <end position="104"/>
    </location>
</feature>
<evidence type="ECO:0000313" key="3">
    <source>
        <dbReference type="Proteomes" id="UP000054709"/>
    </source>
</evidence>
<feature type="transmembrane region" description="Helical" evidence="1">
    <location>
        <begin position="40"/>
        <end position="58"/>
    </location>
</feature>
<organism evidence="2 3">
    <name type="scientific">Paenibacillus etheri</name>
    <dbReference type="NCBI Taxonomy" id="1306852"/>
    <lineage>
        <taxon>Bacteria</taxon>
        <taxon>Bacillati</taxon>
        <taxon>Bacillota</taxon>
        <taxon>Bacilli</taxon>
        <taxon>Bacillales</taxon>
        <taxon>Paenibacillaceae</taxon>
        <taxon>Paenibacillus</taxon>
    </lineage>
</organism>
<keyword evidence="1" id="KW-1133">Transmembrane helix</keyword>
<keyword evidence="1" id="KW-0812">Transmembrane</keyword>
<keyword evidence="3" id="KW-1185">Reference proteome</keyword>
<name>A0A0W1AXW2_9BACL</name>
<evidence type="ECO:0000256" key="1">
    <source>
        <dbReference type="SAM" id="Phobius"/>
    </source>
</evidence>
<dbReference type="EMBL" id="LCZJ02000023">
    <property type="protein sequence ID" value="KTD86193.1"/>
    <property type="molecule type" value="Genomic_DNA"/>
</dbReference>
<dbReference type="OrthoDB" id="2678893at2"/>
<keyword evidence="1" id="KW-0472">Membrane</keyword>
<evidence type="ECO:0000313" key="2">
    <source>
        <dbReference type="EMBL" id="KTD86193.1"/>
    </source>
</evidence>
<protein>
    <submittedName>
        <fullName evidence="2">Uncharacterized protein</fullName>
    </submittedName>
</protein>
<gene>
    <name evidence="2" type="ORF">UQ64_17185</name>
</gene>
<comment type="caution">
    <text evidence="2">The sequence shown here is derived from an EMBL/GenBank/DDBJ whole genome shotgun (WGS) entry which is preliminary data.</text>
</comment>
<feature type="transmembrane region" description="Helical" evidence="1">
    <location>
        <begin position="124"/>
        <end position="147"/>
    </location>
</feature>
<dbReference type="Proteomes" id="UP000054709">
    <property type="component" value="Unassembled WGS sequence"/>
</dbReference>
<feature type="transmembrane region" description="Helical" evidence="1">
    <location>
        <begin position="159"/>
        <end position="181"/>
    </location>
</feature>
<feature type="transmembrane region" description="Helical" evidence="1">
    <location>
        <begin position="211"/>
        <end position="236"/>
    </location>
</feature>
<reference evidence="2 3" key="1">
    <citation type="journal article" date="2015" name="Int. Biodeterior. Biodegradation">
        <title>Physiological and genetic screening methods for the isolation of methyl tert-butyl ether-degrading bacteria for bioremediation purposes.</title>
        <authorList>
            <person name="Guisado I.M."/>
            <person name="Purswani J."/>
            <person name="Gonzalez Lopez J."/>
            <person name="Pozo C."/>
        </authorList>
    </citation>
    <scope>NUCLEOTIDE SEQUENCE [LARGE SCALE GENOMIC DNA]</scope>
    <source>
        <strain evidence="2 3">SH7</strain>
    </source>
</reference>
<sequence>MLKLVKYDFRRDRDKFLAVFVITVILQFVIGFTINSDQDMFVMNIITYVVAGVVLLFLTLRTFNQNLSLYNRRLVPIPVLYMALSPVLLFLGLLLGLFIIAYIHLGVYIMMFSTSFLPVKFWEVSLYAVLIIFWTSVFTMLLVMFSITVARSVRVKGKVWIGLVTFFIVQYIISFLETWMFDHKYIPMKSAFRFEVTDSAANLNEIEIPQYFFGLLPILFEATIAALLIFVIIKLITRRVES</sequence>
<feature type="transmembrane region" description="Helical" evidence="1">
    <location>
        <begin position="16"/>
        <end position="34"/>
    </location>
</feature>
<proteinExistence type="predicted"/>